<dbReference type="FunFam" id="3.40.50.1220:FF:000038">
    <property type="entry name" value="NAD-dependent protein deacetylase sirtuin-6 isoform X2"/>
    <property type="match status" value="1"/>
</dbReference>
<dbReference type="Proteomes" id="UP000038040">
    <property type="component" value="Unplaced"/>
</dbReference>
<evidence type="ECO:0000313" key="9">
    <source>
        <dbReference type="EMBL" id="VDN55035.1"/>
    </source>
</evidence>
<reference evidence="12" key="1">
    <citation type="submission" date="2017-02" db="UniProtKB">
        <authorList>
            <consortium name="WormBaseParasite"/>
        </authorList>
    </citation>
    <scope>IDENTIFICATION</scope>
</reference>
<dbReference type="Gene3D" id="3.40.50.1220">
    <property type="entry name" value="TPP-binding domain"/>
    <property type="match status" value="1"/>
</dbReference>
<proteinExistence type="inferred from homology"/>
<evidence type="ECO:0000256" key="6">
    <source>
        <dbReference type="ARBA" id="ARBA00038170"/>
    </source>
</evidence>
<evidence type="ECO:0000256" key="4">
    <source>
        <dbReference type="ARBA" id="ARBA00022833"/>
    </source>
</evidence>
<keyword evidence="5" id="KW-0520">NAD</keyword>
<accession>A0A0N4U1Y2</accession>
<dbReference type="STRING" id="318479.A0A0N4U1Y2"/>
<dbReference type="GO" id="GO:0046969">
    <property type="term" value="F:histone H3K9 deacetylase activity, NAD-dependent"/>
    <property type="evidence" value="ECO:0007669"/>
    <property type="project" value="TreeGrafter"/>
</dbReference>
<keyword evidence="3 7" id="KW-0479">Metal-binding</keyword>
<organism evidence="10 12">
    <name type="scientific">Dracunculus medinensis</name>
    <name type="common">Guinea worm</name>
    <dbReference type="NCBI Taxonomy" id="318479"/>
    <lineage>
        <taxon>Eukaryota</taxon>
        <taxon>Metazoa</taxon>
        <taxon>Ecdysozoa</taxon>
        <taxon>Nematoda</taxon>
        <taxon>Chromadorea</taxon>
        <taxon>Rhabditida</taxon>
        <taxon>Spirurina</taxon>
        <taxon>Dracunculoidea</taxon>
        <taxon>Dracunculidae</taxon>
        <taxon>Dracunculus</taxon>
    </lineage>
</organism>
<evidence type="ECO:0000256" key="3">
    <source>
        <dbReference type="ARBA" id="ARBA00022723"/>
    </source>
</evidence>
<dbReference type="InterPro" id="IPR050134">
    <property type="entry name" value="NAD-dep_sirtuin_deacylases"/>
</dbReference>
<feature type="binding site" evidence="7">
    <location>
        <position position="140"/>
    </location>
    <ligand>
        <name>Zn(2+)</name>
        <dbReference type="ChEBI" id="CHEBI:29105"/>
    </ligand>
</feature>
<dbReference type="WBParaSite" id="DME_0000064801-mRNA-1">
    <property type="protein sequence ID" value="DME_0000064801-mRNA-1"/>
    <property type="gene ID" value="DME_0000064801"/>
</dbReference>
<dbReference type="Proteomes" id="UP000274756">
    <property type="component" value="Unassembled WGS sequence"/>
</dbReference>
<feature type="domain" description="Deacetylase sirtuin-type" evidence="8">
    <location>
        <begin position="27"/>
        <end position="268"/>
    </location>
</feature>
<dbReference type="OrthoDB" id="2919105at2759"/>
<reference evidence="9 11" key="2">
    <citation type="submission" date="2018-11" db="EMBL/GenBank/DDBJ databases">
        <authorList>
            <consortium name="Pathogen Informatics"/>
        </authorList>
    </citation>
    <scope>NUCLEOTIDE SEQUENCE [LARGE SCALE GENOMIC DNA]</scope>
</reference>
<protein>
    <recommendedName>
        <fullName evidence="1">protein acetyllysine N-acetyltransferase</fullName>
        <ecNumber evidence="1">2.3.1.286</ecNumber>
    </recommendedName>
</protein>
<dbReference type="Pfam" id="PF02146">
    <property type="entry name" value="SIR2"/>
    <property type="match status" value="1"/>
</dbReference>
<dbReference type="GO" id="GO:0005634">
    <property type="term" value="C:nucleus"/>
    <property type="evidence" value="ECO:0007669"/>
    <property type="project" value="TreeGrafter"/>
</dbReference>
<dbReference type="PANTHER" id="PTHR11085">
    <property type="entry name" value="NAD-DEPENDENT PROTEIN DEACYLASE SIRTUIN-5, MITOCHONDRIAL-RELATED"/>
    <property type="match status" value="1"/>
</dbReference>
<keyword evidence="11" id="KW-1185">Reference proteome</keyword>
<dbReference type="SUPFAM" id="SSF52467">
    <property type="entry name" value="DHS-like NAD/FAD-binding domain"/>
    <property type="match status" value="1"/>
</dbReference>
<evidence type="ECO:0000313" key="11">
    <source>
        <dbReference type="Proteomes" id="UP000274756"/>
    </source>
</evidence>
<dbReference type="GO" id="GO:0000122">
    <property type="term" value="P:negative regulation of transcription by RNA polymerase II"/>
    <property type="evidence" value="ECO:0007669"/>
    <property type="project" value="TreeGrafter"/>
</dbReference>
<dbReference type="InterPro" id="IPR026590">
    <property type="entry name" value="Ssirtuin_cat_dom"/>
</dbReference>
<sequence>MAVNYANALSPYDNKGNLGLPELFDDDATLERKILELSDLIKQSRCCVFHTGAGISTSAGIPDFRGPKGVWTLEAKNEKPESVEFTNARPTFTHYAINALERRNIIKFLVTQNVDGLHVRSGFPLNRLAEIHGNVFLEICNKCGRRYYRKEPVGSIGRKPTGRDCEGTLKGRSCRGRLHDMCLDWEDALPEDDFSMAIKFCKKADLSVCLGTTLQIAPAGDLPLLAKKNGKMATINLQKTKHYKRTDLIINSRCDDVMRRLMEILQIEVVEDYKEDNVIPFSIYPLENFV</sequence>
<dbReference type="GO" id="GO:0070403">
    <property type="term" value="F:NAD+ binding"/>
    <property type="evidence" value="ECO:0007669"/>
    <property type="project" value="InterPro"/>
</dbReference>
<dbReference type="Gene3D" id="2.20.28.200">
    <property type="match status" value="1"/>
</dbReference>
<evidence type="ECO:0000313" key="10">
    <source>
        <dbReference type="Proteomes" id="UP000038040"/>
    </source>
</evidence>
<evidence type="ECO:0000256" key="7">
    <source>
        <dbReference type="PROSITE-ProRule" id="PRU00236"/>
    </source>
</evidence>
<dbReference type="GO" id="GO:0046872">
    <property type="term" value="F:metal ion binding"/>
    <property type="evidence" value="ECO:0007669"/>
    <property type="project" value="UniProtKB-KW"/>
</dbReference>
<evidence type="ECO:0000256" key="2">
    <source>
        <dbReference type="ARBA" id="ARBA00022679"/>
    </source>
</evidence>
<feature type="binding site" evidence="7">
    <location>
        <position position="143"/>
    </location>
    <ligand>
        <name>Zn(2+)</name>
        <dbReference type="ChEBI" id="CHEBI:29105"/>
    </ligand>
</feature>
<dbReference type="EC" id="2.3.1.286" evidence="1"/>
<comment type="similarity">
    <text evidence="6">Belongs to the sirtuin family. Class IV subfamily.</text>
</comment>
<dbReference type="PROSITE" id="PS50305">
    <property type="entry name" value="SIRTUIN"/>
    <property type="match status" value="1"/>
</dbReference>
<feature type="binding site" evidence="7">
    <location>
        <position position="165"/>
    </location>
    <ligand>
        <name>Zn(2+)</name>
        <dbReference type="ChEBI" id="CHEBI:29105"/>
    </ligand>
</feature>
<dbReference type="InterPro" id="IPR003000">
    <property type="entry name" value="Sirtuin"/>
</dbReference>
<dbReference type="EMBL" id="UYYG01001151">
    <property type="protein sequence ID" value="VDN55035.1"/>
    <property type="molecule type" value="Genomic_DNA"/>
</dbReference>
<evidence type="ECO:0000256" key="1">
    <source>
        <dbReference type="ARBA" id="ARBA00012928"/>
    </source>
</evidence>
<evidence type="ECO:0000259" key="8">
    <source>
        <dbReference type="PROSITE" id="PS50305"/>
    </source>
</evidence>
<dbReference type="InterPro" id="IPR029035">
    <property type="entry name" value="DHS-like_NAD/FAD-binding_dom"/>
</dbReference>
<evidence type="ECO:0000256" key="5">
    <source>
        <dbReference type="ARBA" id="ARBA00023027"/>
    </source>
</evidence>
<evidence type="ECO:0000313" key="12">
    <source>
        <dbReference type="WBParaSite" id="DME_0000064801-mRNA-1"/>
    </source>
</evidence>
<name>A0A0N4U1Y2_DRAME</name>
<keyword evidence="4 7" id="KW-0862">Zinc</keyword>
<dbReference type="PANTHER" id="PTHR11085:SF12">
    <property type="entry name" value="NAD-DEPENDENT PROTEIN DEACYLASE SIRTUIN-6"/>
    <property type="match status" value="1"/>
</dbReference>
<dbReference type="GO" id="GO:0003714">
    <property type="term" value="F:transcription corepressor activity"/>
    <property type="evidence" value="ECO:0007669"/>
    <property type="project" value="TreeGrafter"/>
</dbReference>
<gene>
    <name evidence="9" type="ORF">DME_LOCUS5008</name>
</gene>
<dbReference type="AlphaFoldDB" id="A0A0N4U1Y2"/>
<feature type="binding site" evidence="7">
    <location>
        <position position="174"/>
    </location>
    <ligand>
        <name>Zn(2+)</name>
        <dbReference type="ChEBI" id="CHEBI:29105"/>
    </ligand>
</feature>
<keyword evidence="2" id="KW-0808">Transferase</keyword>
<feature type="active site" description="Proton acceptor" evidence="7">
    <location>
        <position position="132"/>
    </location>
</feature>